<feature type="transmembrane region" description="Helical" evidence="6">
    <location>
        <begin position="142"/>
        <end position="166"/>
    </location>
</feature>
<accession>A0A844HHQ1</accession>
<feature type="transmembrane region" description="Helical" evidence="6">
    <location>
        <begin position="178"/>
        <end position="196"/>
    </location>
</feature>
<keyword evidence="3 6" id="KW-0812">Transmembrane</keyword>
<evidence type="ECO:0000256" key="6">
    <source>
        <dbReference type="SAM" id="Phobius"/>
    </source>
</evidence>
<dbReference type="OrthoDB" id="9812084at2"/>
<evidence type="ECO:0000256" key="2">
    <source>
        <dbReference type="ARBA" id="ARBA00022475"/>
    </source>
</evidence>
<dbReference type="PANTHER" id="PTHR30086">
    <property type="entry name" value="ARGININE EXPORTER PROTEIN ARGO"/>
    <property type="match status" value="1"/>
</dbReference>
<evidence type="ECO:0000256" key="3">
    <source>
        <dbReference type="ARBA" id="ARBA00022692"/>
    </source>
</evidence>
<keyword evidence="5 6" id="KW-0472">Membrane</keyword>
<dbReference type="Proteomes" id="UP000449846">
    <property type="component" value="Unassembled WGS sequence"/>
</dbReference>
<keyword evidence="4 6" id="KW-1133">Transmembrane helix</keyword>
<sequence>MSQHVLLALVAFAFVTSVTPGPNNLMLMASGANFGLRRTLPHMLGVALGFGAMVALLGLGIAQIITANPAIAQVMKWVSLTYVLWLAWKIAGSAAPQSDSAASTARPMSFLAACAFQWVNPKAWMMALGALSAYSAGAGGEFAVALVFTLVNLPSVAIWAAMGQGLRGVLQDPRRLRLFNWAMAGLLILSVLPVITGH</sequence>
<keyword evidence="2" id="KW-1003">Cell membrane</keyword>
<evidence type="ECO:0000256" key="1">
    <source>
        <dbReference type="ARBA" id="ARBA00004651"/>
    </source>
</evidence>
<dbReference type="PANTHER" id="PTHR30086:SF20">
    <property type="entry name" value="ARGININE EXPORTER PROTEIN ARGO-RELATED"/>
    <property type="match status" value="1"/>
</dbReference>
<dbReference type="GO" id="GO:0015171">
    <property type="term" value="F:amino acid transmembrane transporter activity"/>
    <property type="evidence" value="ECO:0007669"/>
    <property type="project" value="TreeGrafter"/>
</dbReference>
<dbReference type="InterPro" id="IPR001123">
    <property type="entry name" value="LeuE-type"/>
</dbReference>
<keyword evidence="8" id="KW-1185">Reference proteome</keyword>
<dbReference type="Pfam" id="PF01810">
    <property type="entry name" value="LysE"/>
    <property type="match status" value="1"/>
</dbReference>
<proteinExistence type="predicted"/>
<reference evidence="7 8" key="1">
    <citation type="submission" date="2019-11" db="EMBL/GenBank/DDBJ databases">
        <authorList>
            <person name="Dong K."/>
        </authorList>
    </citation>
    <scope>NUCLEOTIDE SEQUENCE [LARGE SCALE GENOMIC DNA]</scope>
    <source>
        <strain evidence="7 8">NBRC 112902</strain>
    </source>
</reference>
<evidence type="ECO:0000313" key="7">
    <source>
        <dbReference type="EMBL" id="MTH59593.1"/>
    </source>
</evidence>
<dbReference type="EMBL" id="WMIG01000004">
    <property type="protein sequence ID" value="MTH59593.1"/>
    <property type="molecule type" value="Genomic_DNA"/>
</dbReference>
<gene>
    <name evidence="7" type="ORF">GL300_10235</name>
</gene>
<dbReference type="AlphaFoldDB" id="A0A844HHQ1"/>
<protein>
    <submittedName>
        <fullName evidence="7">LysE family translocator</fullName>
    </submittedName>
</protein>
<organism evidence="7 8">
    <name type="scientific">Paracoccus litorisediminis</name>
    <dbReference type="NCBI Taxonomy" id="2006130"/>
    <lineage>
        <taxon>Bacteria</taxon>
        <taxon>Pseudomonadati</taxon>
        <taxon>Pseudomonadota</taxon>
        <taxon>Alphaproteobacteria</taxon>
        <taxon>Rhodobacterales</taxon>
        <taxon>Paracoccaceae</taxon>
        <taxon>Paracoccus</taxon>
    </lineage>
</organism>
<name>A0A844HHQ1_9RHOB</name>
<evidence type="ECO:0000256" key="5">
    <source>
        <dbReference type="ARBA" id="ARBA00023136"/>
    </source>
</evidence>
<evidence type="ECO:0000256" key="4">
    <source>
        <dbReference type="ARBA" id="ARBA00022989"/>
    </source>
</evidence>
<dbReference type="GO" id="GO:0033228">
    <property type="term" value="P:cysteine export across plasma membrane"/>
    <property type="evidence" value="ECO:0007669"/>
    <property type="project" value="TreeGrafter"/>
</dbReference>
<evidence type="ECO:0000313" key="8">
    <source>
        <dbReference type="Proteomes" id="UP000449846"/>
    </source>
</evidence>
<comment type="subcellular location">
    <subcellularLocation>
        <location evidence="1">Cell membrane</location>
        <topology evidence="1">Multi-pass membrane protein</topology>
    </subcellularLocation>
</comment>
<feature type="transmembrane region" description="Helical" evidence="6">
    <location>
        <begin position="44"/>
        <end position="65"/>
    </location>
</feature>
<dbReference type="RefSeq" id="WP_155039539.1">
    <property type="nucleotide sequence ID" value="NZ_JBHGCD010000010.1"/>
</dbReference>
<comment type="caution">
    <text evidence="7">The sequence shown here is derived from an EMBL/GenBank/DDBJ whole genome shotgun (WGS) entry which is preliminary data.</text>
</comment>
<dbReference type="GO" id="GO:0005886">
    <property type="term" value="C:plasma membrane"/>
    <property type="evidence" value="ECO:0007669"/>
    <property type="project" value="UniProtKB-SubCell"/>
</dbReference>